<name>A0A345DDV7_9BURK</name>
<dbReference type="Gene3D" id="2.70.150.10">
    <property type="entry name" value="Calcium-transporting ATPase, cytoplasmic transduction domain A"/>
    <property type="match status" value="1"/>
</dbReference>
<evidence type="ECO:0000256" key="1">
    <source>
        <dbReference type="ARBA" id="ARBA00004651"/>
    </source>
</evidence>
<keyword evidence="12 15" id="KW-1133">Transmembrane helix</keyword>
<evidence type="ECO:0000256" key="2">
    <source>
        <dbReference type="ARBA" id="ARBA00006024"/>
    </source>
</evidence>
<dbReference type="SUPFAM" id="SSF56784">
    <property type="entry name" value="HAD-like"/>
    <property type="match status" value="1"/>
</dbReference>
<dbReference type="InterPro" id="IPR018303">
    <property type="entry name" value="ATPase_P-typ_P_site"/>
</dbReference>
<dbReference type="InterPro" id="IPR044492">
    <property type="entry name" value="P_typ_ATPase_HD_dom"/>
</dbReference>
<organism evidence="17 18">
    <name type="scientific">Ephemeroptericola cinctiostellae</name>
    <dbReference type="NCBI Taxonomy" id="2268024"/>
    <lineage>
        <taxon>Bacteria</taxon>
        <taxon>Pseudomonadati</taxon>
        <taxon>Pseudomonadota</taxon>
        <taxon>Betaproteobacteria</taxon>
        <taxon>Burkholderiales</taxon>
        <taxon>Burkholderiaceae</taxon>
        <taxon>Ephemeroptericola</taxon>
    </lineage>
</organism>
<feature type="transmembrane region" description="Helical" evidence="15">
    <location>
        <begin position="192"/>
        <end position="210"/>
    </location>
</feature>
<keyword evidence="5" id="KW-0597">Phosphoprotein</keyword>
<feature type="transmembrane region" description="Helical" evidence="15">
    <location>
        <begin position="375"/>
        <end position="399"/>
    </location>
</feature>
<evidence type="ECO:0000256" key="6">
    <source>
        <dbReference type="ARBA" id="ARBA00022692"/>
    </source>
</evidence>
<dbReference type="InterPro" id="IPR027256">
    <property type="entry name" value="P-typ_ATPase_IB"/>
</dbReference>
<dbReference type="GO" id="GO:0005507">
    <property type="term" value="F:copper ion binding"/>
    <property type="evidence" value="ECO:0007669"/>
    <property type="project" value="TreeGrafter"/>
</dbReference>
<dbReference type="CDD" id="cd00371">
    <property type="entry name" value="HMA"/>
    <property type="match status" value="1"/>
</dbReference>
<evidence type="ECO:0000313" key="18">
    <source>
        <dbReference type="Proteomes" id="UP000252182"/>
    </source>
</evidence>
<evidence type="ECO:0000256" key="9">
    <source>
        <dbReference type="ARBA" id="ARBA00022840"/>
    </source>
</evidence>
<dbReference type="SFLD" id="SFLDF00027">
    <property type="entry name" value="p-type_atpase"/>
    <property type="match status" value="1"/>
</dbReference>
<feature type="transmembrane region" description="Helical" evidence="15">
    <location>
        <begin position="690"/>
        <end position="706"/>
    </location>
</feature>
<keyword evidence="6 15" id="KW-0812">Transmembrane</keyword>
<comment type="subcellular location">
    <subcellularLocation>
        <location evidence="1">Cell membrane</location>
        <topology evidence="1">Multi-pass membrane protein</topology>
    </subcellularLocation>
</comment>
<feature type="domain" description="HMA" evidence="16">
    <location>
        <begin position="11"/>
        <end position="77"/>
    </location>
</feature>
<evidence type="ECO:0000256" key="12">
    <source>
        <dbReference type="ARBA" id="ARBA00022989"/>
    </source>
</evidence>
<dbReference type="GO" id="GO:0005524">
    <property type="term" value="F:ATP binding"/>
    <property type="evidence" value="ECO:0007669"/>
    <property type="project" value="UniProtKB-UniRule"/>
</dbReference>
<dbReference type="AlphaFoldDB" id="A0A345DDV7"/>
<dbReference type="PANTHER" id="PTHR43520">
    <property type="entry name" value="ATP7, ISOFORM B"/>
    <property type="match status" value="1"/>
</dbReference>
<evidence type="ECO:0000256" key="3">
    <source>
        <dbReference type="ARBA" id="ARBA00022448"/>
    </source>
</evidence>
<evidence type="ECO:0000256" key="8">
    <source>
        <dbReference type="ARBA" id="ARBA00022741"/>
    </source>
</evidence>
<keyword evidence="10" id="KW-0460">Magnesium</keyword>
<feature type="transmembrane region" description="Helical" evidence="15">
    <location>
        <begin position="351"/>
        <end position="369"/>
    </location>
</feature>
<gene>
    <name evidence="17" type="primary">pacS</name>
    <name evidence="17" type="ORF">DTO96_102300</name>
</gene>
<proteinExistence type="inferred from homology"/>
<keyword evidence="8 15" id="KW-0547">Nucleotide-binding</keyword>
<dbReference type="SUPFAM" id="SSF81665">
    <property type="entry name" value="Calcium ATPase, transmembrane domain M"/>
    <property type="match status" value="1"/>
</dbReference>
<dbReference type="InterPro" id="IPR017969">
    <property type="entry name" value="Heavy-metal-associated_CS"/>
</dbReference>
<dbReference type="Pfam" id="PF00702">
    <property type="entry name" value="Hydrolase"/>
    <property type="match status" value="1"/>
</dbReference>
<dbReference type="GO" id="GO:0005886">
    <property type="term" value="C:plasma membrane"/>
    <property type="evidence" value="ECO:0007669"/>
    <property type="project" value="UniProtKB-SubCell"/>
</dbReference>
<dbReference type="SUPFAM" id="SSF81653">
    <property type="entry name" value="Calcium ATPase, transduction domain A"/>
    <property type="match status" value="1"/>
</dbReference>
<evidence type="ECO:0000256" key="13">
    <source>
        <dbReference type="ARBA" id="ARBA00023065"/>
    </source>
</evidence>
<feature type="transmembrane region" description="Helical" evidence="15">
    <location>
        <begin position="137"/>
        <end position="156"/>
    </location>
</feature>
<dbReference type="RefSeq" id="WP_114563607.1">
    <property type="nucleotide sequence ID" value="NZ_CP031124.1"/>
</dbReference>
<dbReference type="InterPro" id="IPR008250">
    <property type="entry name" value="ATPase_P-typ_transduc_dom_A_sf"/>
</dbReference>
<dbReference type="GO" id="GO:0043682">
    <property type="term" value="F:P-type divalent copper transporter activity"/>
    <property type="evidence" value="ECO:0007669"/>
    <property type="project" value="TreeGrafter"/>
</dbReference>
<keyword evidence="18" id="KW-1185">Reference proteome</keyword>
<dbReference type="Gene3D" id="3.40.1110.10">
    <property type="entry name" value="Calcium-transporting ATPase, cytoplasmic domain N"/>
    <property type="match status" value="1"/>
</dbReference>
<dbReference type="NCBIfam" id="TIGR01525">
    <property type="entry name" value="ATPase-IB_hvy"/>
    <property type="match status" value="1"/>
</dbReference>
<dbReference type="InterPro" id="IPR023299">
    <property type="entry name" value="ATPase_P-typ_cyto_dom_N"/>
</dbReference>
<dbReference type="Gene3D" id="3.40.50.1000">
    <property type="entry name" value="HAD superfamily/HAD-like"/>
    <property type="match status" value="1"/>
</dbReference>
<dbReference type="EMBL" id="CP031124">
    <property type="protein sequence ID" value="AXF86545.1"/>
    <property type="molecule type" value="Genomic_DNA"/>
</dbReference>
<dbReference type="OrthoDB" id="8552908at2"/>
<evidence type="ECO:0000313" key="17">
    <source>
        <dbReference type="EMBL" id="AXF86545.1"/>
    </source>
</evidence>
<evidence type="ECO:0000256" key="5">
    <source>
        <dbReference type="ARBA" id="ARBA00022553"/>
    </source>
</evidence>
<keyword evidence="7 15" id="KW-0479">Metal-binding</keyword>
<dbReference type="Pfam" id="PF00403">
    <property type="entry name" value="HMA"/>
    <property type="match status" value="1"/>
</dbReference>
<feature type="transmembrane region" description="Helical" evidence="15">
    <location>
        <begin position="96"/>
        <end position="117"/>
    </location>
</feature>
<keyword evidence="11" id="KW-1278">Translocase</keyword>
<dbReference type="GO" id="GO:0055070">
    <property type="term" value="P:copper ion homeostasis"/>
    <property type="evidence" value="ECO:0007669"/>
    <property type="project" value="TreeGrafter"/>
</dbReference>
<dbReference type="InterPro" id="IPR036163">
    <property type="entry name" value="HMA_dom_sf"/>
</dbReference>
<dbReference type="PROSITE" id="PS00154">
    <property type="entry name" value="ATPASE_E1_E2"/>
    <property type="match status" value="1"/>
</dbReference>
<dbReference type="SFLD" id="SFLDS00003">
    <property type="entry name" value="Haloacid_Dehalogenase"/>
    <property type="match status" value="1"/>
</dbReference>
<dbReference type="GO" id="GO:0016887">
    <property type="term" value="F:ATP hydrolysis activity"/>
    <property type="evidence" value="ECO:0007669"/>
    <property type="project" value="InterPro"/>
</dbReference>
<dbReference type="SUPFAM" id="SSF55008">
    <property type="entry name" value="HMA, heavy metal-associated domain"/>
    <property type="match status" value="1"/>
</dbReference>
<evidence type="ECO:0000256" key="14">
    <source>
        <dbReference type="ARBA" id="ARBA00023136"/>
    </source>
</evidence>
<dbReference type="NCBIfam" id="TIGR01511">
    <property type="entry name" value="ATPase-IB1_Cu"/>
    <property type="match status" value="1"/>
</dbReference>
<dbReference type="Gene3D" id="3.30.70.100">
    <property type="match status" value="1"/>
</dbReference>
<keyword evidence="13" id="KW-0406">Ion transport</keyword>
<dbReference type="InterPro" id="IPR059000">
    <property type="entry name" value="ATPase_P-type_domA"/>
</dbReference>
<keyword evidence="4 15" id="KW-1003">Cell membrane</keyword>
<evidence type="ECO:0000256" key="7">
    <source>
        <dbReference type="ARBA" id="ARBA00022723"/>
    </source>
</evidence>
<dbReference type="InterPro" id="IPR023298">
    <property type="entry name" value="ATPase_P-typ_TM_dom_sf"/>
</dbReference>
<dbReference type="InterPro" id="IPR036412">
    <property type="entry name" value="HAD-like_sf"/>
</dbReference>
<dbReference type="PROSITE" id="PS01047">
    <property type="entry name" value="HMA_1"/>
    <property type="match status" value="1"/>
</dbReference>
<dbReference type="Proteomes" id="UP000252182">
    <property type="component" value="Chromosome"/>
</dbReference>
<reference evidence="18" key="1">
    <citation type="submission" date="2018-07" db="EMBL/GenBank/DDBJ databases">
        <authorList>
            <person name="Kim H."/>
        </authorList>
    </citation>
    <scope>NUCLEOTIDE SEQUENCE [LARGE SCALE GENOMIC DNA]</scope>
    <source>
        <strain evidence="18">F02</strain>
    </source>
</reference>
<comment type="similarity">
    <text evidence="2 15">Belongs to the cation transport ATPase (P-type) (TC 3.A.3) family. Type IB subfamily.</text>
</comment>
<dbReference type="InterPro" id="IPR001757">
    <property type="entry name" value="P_typ_ATPase"/>
</dbReference>
<dbReference type="SFLD" id="SFLDG00002">
    <property type="entry name" value="C1.7:_P-type_atpase_like"/>
    <property type="match status" value="1"/>
</dbReference>
<dbReference type="InterPro" id="IPR023214">
    <property type="entry name" value="HAD_sf"/>
</dbReference>
<evidence type="ECO:0000256" key="4">
    <source>
        <dbReference type="ARBA" id="ARBA00022475"/>
    </source>
</evidence>
<dbReference type="PROSITE" id="PS50846">
    <property type="entry name" value="HMA_2"/>
    <property type="match status" value="1"/>
</dbReference>
<dbReference type="PANTHER" id="PTHR43520:SF5">
    <property type="entry name" value="CATION-TRANSPORTING P-TYPE ATPASE-RELATED"/>
    <property type="match status" value="1"/>
</dbReference>
<keyword evidence="3" id="KW-0813">Transport</keyword>
<keyword evidence="14 15" id="KW-0472">Membrane</keyword>
<protein>
    <submittedName>
        <fullName evidence="17">Putative copper-transporting ATPase PacS</fullName>
    </submittedName>
</protein>
<feature type="transmembrane region" description="Helical" evidence="15">
    <location>
        <begin position="168"/>
        <end position="186"/>
    </location>
</feature>
<dbReference type="Pfam" id="PF00122">
    <property type="entry name" value="E1-E2_ATPase"/>
    <property type="match status" value="1"/>
</dbReference>
<evidence type="ECO:0000256" key="11">
    <source>
        <dbReference type="ARBA" id="ARBA00022967"/>
    </source>
</evidence>
<evidence type="ECO:0000259" key="16">
    <source>
        <dbReference type="PROSITE" id="PS50846"/>
    </source>
</evidence>
<accession>A0A345DDV7</accession>
<keyword evidence="9 15" id="KW-0067">ATP-binding</keyword>
<dbReference type="NCBIfam" id="TIGR01494">
    <property type="entry name" value="ATPase_P-type"/>
    <property type="match status" value="2"/>
</dbReference>
<evidence type="ECO:0000256" key="15">
    <source>
        <dbReference type="RuleBase" id="RU362081"/>
    </source>
</evidence>
<evidence type="ECO:0000256" key="10">
    <source>
        <dbReference type="ARBA" id="ARBA00022842"/>
    </source>
</evidence>
<dbReference type="KEGG" id="hyf:DTO96_102300"/>
<dbReference type="InterPro" id="IPR006121">
    <property type="entry name" value="HMA_dom"/>
</dbReference>
<sequence>MTTAPNTPRLTDIHLRLGGVACVACTDLIERDLQQVDGIYSAQANYTLRRAFVQLDASKIAATDIIARIEKLGYHAFEEQTQDISATEKKQQRSELFRMLVAVLLLMQSMMFMYPFYVSSDMDMGSDVARLMKWANLVLTLPIIFYCATPIFKGAWAEIRMRQLGMDSPVALALIVAFIASVYATLTNIGHVYFDSITMFVGLLLSARYIQFRALNKASSYLNAVLQHKRMFAEKVIDFPINKNVQLTPADELAVNDVVFIASGETIPADATLIEGTTTCSQALLTGESQPIHKTVGDAVLAGATNIEQGIYTRITAARGASELDTIERLAQQSAMHKPALARAAERMARYFLYGLLAVCAIAAIYWALHDSSRIVPVVVSILIITCPCALALAVPTVLTAATSALAKHHVLVIQPQALENLAAVDVYAFDKTGTLTEDVQTLEHIELTDAARAIDFSTNDALQIAATLEAASRHPIALALRKGLQDLKLPERMSEVDAVELVVAQGVIGSVAGYAYRIGKPNFAAERELGVHEHPAQIEGKSVALLCSDGELLAWFILADRTRAHAADLIKALQKDQREVVLISGDKSDVVHPFASELHITQAFANATPADKLARVQAWQSNGKTVAMTGDGINDAPVLQQADVAIAMGHGSSLTQMQADLVVQSGDLNDVYAAHSIAKRARMLIHQNLAWALLYNLVAIPLAATDHVNPLIASIGMAFSSLIVVGNALRVLRPTPRL</sequence>
<feature type="transmembrane region" description="Helical" evidence="15">
    <location>
        <begin position="712"/>
        <end position="733"/>
    </location>
</feature>
<dbReference type="PRINTS" id="PR00119">
    <property type="entry name" value="CATATPASE"/>
</dbReference>